<evidence type="ECO:0000256" key="1">
    <source>
        <dbReference type="ARBA" id="ARBA00008775"/>
    </source>
</evidence>
<organism evidence="4 5">
    <name type="scientific">Pseudonocardia oceani</name>
    <dbReference type="NCBI Taxonomy" id="2792013"/>
    <lineage>
        <taxon>Bacteria</taxon>
        <taxon>Bacillati</taxon>
        <taxon>Actinomycetota</taxon>
        <taxon>Actinomycetes</taxon>
        <taxon>Pseudonocardiales</taxon>
        <taxon>Pseudonocardiaceae</taxon>
        <taxon>Pseudonocardia</taxon>
    </lineage>
</organism>
<dbReference type="EMBL" id="JADQDF010000001">
    <property type="protein sequence ID" value="MBW0130703.1"/>
    <property type="molecule type" value="Genomic_DNA"/>
</dbReference>
<comment type="caution">
    <text evidence="4">The sequence shown here is derived from an EMBL/GenBank/DDBJ whole genome shotgun (WGS) entry which is preliminary data.</text>
</comment>
<evidence type="ECO:0000313" key="4">
    <source>
        <dbReference type="EMBL" id="MBW0130703.1"/>
    </source>
</evidence>
<reference evidence="4 5" key="1">
    <citation type="submission" date="2020-11" db="EMBL/GenBank/DDBJ databases">
        <title>Pseudonocardia abyssalis sp. nov. and Pseudonocardia oceani sp. nov., description and phylogenomic analysis of two novel actinomycetes isolated from the deep Southern Ocean.</title>
        <authorList>
            <person name="Parra J."/>
        </authorList>
    </citation>
    <scope>NUCLEOTIDE SEQUENCE [LARGE SCALE GENOMIC DNA]</scope>
    <source>
        <strain evidence="5">KRD185</strain>
    </source>
</reference>
<dbReference type="PANTHER" id="PTHR32097:SF4">
    <property type="entry name" value="GENERAL STRESS PROTEIN 16U"/>
    <property type="match status" value="1"/>
</dbReference>
<dbReference type="InterPro" id="IPR051324">
    <property type="entry name" value="Stress/Tellurium_Resist"/>
</dbReference>
<protein>
    <submittedName>
        <fullName evidence="4">TerD family protein</fullName>
    </submittedName>
</protein>
<dbReference type="CDD" id="cd06974">
    <property type="entry name" value="TerD_like"/>
    <property type="match status" value="1"/>
</dbReference>
<feature type="domain" description="TerD" evidence="3">
    <location>
        <begin position="1"/>
        <end position="169"/>
    </location>
</feature>
<dbReference type="InterPro" id="IPR003325">
    <property type="entry name" value="TerD"/>
</dbReference>
<comment type="similarity">
    <text evidence="1">Belongs to the CAPAB/TerDEXZ family.</text>
</comment>
<evidence type="ECO:0000256" key="2">
    <source>
        <dbReference type="SAM" id="MobiDB-lite"/>
    </source>
</evidence>
<dbReference type="RefSeq" id="WP_218596042.1">
    <property type="nucleotide sequence ID" value="NZ_JADQDF010000001.1"/>
</dbReference>
<name>A0ABS6UEM6_9PSEU</name>
<sequence length="197" mass="20813">MQLTKGANTALPPTRSVTVTCTWTPRPELEADLSALLLVDGKVRGDADFVFYNQPASADRRVVHAGKRAGAQVTDRVAVELDGVDPAVQTLAFAVGLDAAPGRTLADLAPFRVAVTGDGGAELASFVMDGLAAETAAVAVELYRRDARWKVRAVGQGYHDGLAGLARDFGVDIDDEPPPPPQGVDWRRPPVPAGYEL</sequence>
<keyword evidence="5" id="KW-1185">Reference proteome</keyword>
<evidence type="ECO:0000313" key="5">
    <source>
        <dbReference type="Proteomes" id="UP000694300"/>
    </source>
</evidence>
<dbReference type="Pfam" id="PF02342">
    <property type="entry name" value="TerD"/>
    <property type="match status" value="1"/>
</dbReference>
<accession>A0ABS6UEM6</accession>
<feature type="region of interest" description="Disordered" evidence="2">
    <location>
        <begin position="171"/>
        <end position="197"/>
    </location>
</feature>
<proteinExistence type="inferred from homology"/>
<dbReference type="PANTHER" id="PTHR32097">
    <property type="entry name" value="CAMP-BINDING PROTEIN 1-RELATED"/>
    <property type="match status" value="1"/>
</dbReference>
<gene>
    <name evidence="4" type="ORF">I4I82_23965</name>
</gene>
<dbReference type="Proteomes" id="UP000694300">
    <property type="component" value="Unassembled WGS sequence"/>
</dbReference>
<evidence type="ECO:0000259" key="3">
    <source>
        <dbReference type="Pfam" id="PF02342"/>
    </source>
</evidence>